<dbReference type="SUPFAM" id="SSF54001">
    <property type="entry name" value="Cysteine proteinases"/>
    <property type="match status" value="1"/>
</dbReference>
<gene>
    <name evidence="3" type="ORF">LPT13_04110</name>
</gene>
<evidence type="ECO:0000256" key="1">
    <source>
        <dbReference type="ARBA" id="ARBA00006547"/>
    </source>
</evidence>
<sequence>MADSQHEDTARAAGGGAQEAGTASAEPMLAPAQVDAYLARIEFAGAARADRATLDALVALHQLSVPFETIGLRRAGGTPDLALDALFRKVVAEGRGGYCFELNRLFQALLASLGFSVRPVLCRAVLGRPGRMPVNHRGMVVALGGEELFADVGFGGPMPLGALPLRDGVEQAVAGETFVAADAGGGWWRVERVTSAAGDLFNEAAPPRRQVELELCAAAVEEQDFDALNLAFSSPGALFRDHDLANLRTPRGYVGLRDRRLTIREDGRRDIIDLPDDDAVAAALAERFGLRYGRV</sequence>
<feature type="compositionally biased region" description="Basic and acidic residues" evidence="2">
    <location>
        <begin position="1"/>
        <end position="10"/>
    </location>
</feature>
<feature type="region of interest" description="Disordered" evidence="2">
    <location>
        <begin position="1"/>
        <end position="25"/>
    </location>
</feature>
<comment type="caution">
    <text evidence="3">The sequence shown here is derived from an EMBL/GenBank/DDBJ whole genome shotgun (WGS) entry which is preliminary data.</text>
</comment>
<evidence type="ECO:0000256" key="2">
    <source>
        <dbReference type="SAM" id="MobiDB-lite"/>
    </source>
</evidence>
<reference evidence="3" key="1">
    <citation type="submission" date="2021-11" db="EMBL/GenBank/DDBJ databases">
        <title>A Novel Adlercreutzia Species, isolated from a Allomyrina dichotoma larva feces.</title>
        <authorList>
            <person name="Suh M.K."/>
        </authorList>
    </citation>
    <scope>NUCLEOTIDE SEQUENCE</scope>
    <source>
        <strain evidence="3">JBNU-10</strain>
    </source>
</reference>
<evidence type="ECO:0000313" key="4">
    <source>
        <dbReference type="Proteomes" id="UP001430755"/>
    </source>
</evidence>
<organism evidence="3 4">
    <name type="scientific">Adlercreutzia faecimuris</name>
    <dbReference type="NCBI Taxonomy" id="2897341"/>
    <lineage>
        <taxon>Bacteria</taxon>
        <taxon>Bacillati</taxon>
        <taxon>Actinomycetota</taxon>
        <taxon>Coriobacteriia</taxon>
        <taxon>Eggerthellales</taxon>
        <taxon>Eggerthellaceae</taxon>
        <taxon>Adlercreutzia</taxon>
    </lineage>
</organism>
<dbReference type="Proteomes" id="UP001430755">
    <property type="component" value="Unassembled WGS sequence"/>
</dbReference>
<accession>A0ABS9WGU6</accession>
<comment type="similarity">
    <text evidence="1">Belongs to the arylamine N-acetyltransferase family.</text>
</comment>
<name>A0ABS9WGU6_9ACTN</name>
<dbReference type="Pfam" id="PF00797">
    <property type="entry name" value="Acetyltransf_2"/>
    <property type="match status" value="1"/>
</dbReference>
<protein>
    <submittedName>
        <fullName evidence="3">Arylamine N-acetyltransferase</fullName>
    </submittedName>
</protein>
<dbReference type="Gene3D" id="3.30.2140.10">
    <property type="entry name" value="Arylamine N-acetyltransferase"/>
    <property type="match status" value="1"/>
</dbReference>
<proteinExistence type="inferred from homology"/>
<dbReference type="InterPro" id="IPR038765">
    <property type="entry name" value="Papain-like_cys_pep_sf"/>
</dbReference>
<dbReference type="PANTHER" id="PTHR11786:SF0">
    <property type="entry name" value="ARYLAMINE N-ACETYLTRANSFERASE 4-RELATED"/>
    <property type="match status" value="1"/>
</dbReference>
<dbReference type="RefSeq" id="WP_242163795.1">
    <property type="nucleotide sequence ID" value="NZ_JAJMLW010000001.1"/>
</dbReference>
<dbReference type="InterPro" id="IPR001447">
    <property type="entry name" value="Arylamine_N-AcTrfase"/>
</dbReference>
<dbReference type="PANTHER" id="PTHR11786">
    <property type="entry name" value="N-HYDROXYARYLAMINE O-ACETYLTRANSFERASE"/>
    <property type="match status" value="1"/>
</dbReference>
<dbReference type="Gene3D" id="2.40.128.150">
    <property type="entry name" value="Cysteine proteinases"/>
    <property type="match status" value="1"/>
</dbReference>
<keyword evidence="4" id="KW-1185">Reference proteome</keyword>
<evidence type="ECO:0000313" key="3">
    <source>
        <dbReference type="EMBL" id="MCI2241537.1"/>
    </source>
</evidence>
<dbReference type="EMBL" id="JAJMLW010000001">
    <property type="protein sequence ID" value="MCI2241537.1"/>
    <property type="molecule type" value="Genomic_DNA"/>
</dbReference>